<sequence>MQLTPSTCNSRPQPHASISHQAEASSAADAPHLCFPPPSVPALPEECIQAIVDHLAKDILALHSLILVSRTFFRIALPLLYASPFDLLESHPDWSPQERTKRHASLLYLLMNCCGGATEDDIELWAGLPPVCPSFQTAHEALKTPSVDYLSAYHHHFLSMNLSSTFPILFPNIQRYPPPSQVATLSTFPSSTQQPLAATITTYTRNEIERTLLMHRPGSVRTMSLPIQRLAAFQSIGSKLSSLVRLELLGVTGHFNLEPAVEFLQQHSSLYGTIRELKVAGPNDIRLLQPSLQRIVKAIKYPKVFDLSRYKEATQDLNSFEIQNLSGLEQLLFSLDYIPPLMSPPPPLAVYAVEDTVDHNLPLVSMGSLQTLPDNTLELIQRCVNLSTLQIGIRSPTAFEWAVDRYNADPSFVQRVTVLRLSSDRTTTVQQALEDCTYAFRDSLVDLKGISLKLSAVHLSEKDRPASFGWSWPLHRLTMLSLKGELALWFDLDSLRYCPKLKTLHLALYPYSPSKMDHLEKISQATQLTTLKFVGRWILTDRLIDMLSGNLLQLRKLALMGCDCDALSGTGLTRALDNMKSLKQFNVDLGLREVLEKARIDGGIRGMSVGILYKGELIFAEGFGLRNEQDPFTAETVMPIASLTKAFTTTAIGEIVAEGKLDWNTTPVCQYLPEFQLQDPNFTAQLTLTDLLSHRTGAPDLFYAWYKNTLSRRDIIKRLKHLKVEPKYRSKYQYNNTMYAVAGEVAAEVAGMSFEDIVRTRVIEPLGLTHTGLSPKDMVKKHGENYAMPYDASSFEKALKGEYERGELDMQFNAEAAAGDVYSNVLDLVKWGRVIIKLGELDGKQILNKESIEETLSGRAVRKDKRRSPEFAPVVVYGLGHVIDSYKGHTFYCHGGSLPGFRSNMAIFPDDDLVIVQLCNVNVTDLPDKVPFYVADELLGLPKTQNWLELAVTKVQTDYEFMTNQAMGNIPKQIENKPPTHTLEAYVGEYTDPIYGDASVVLENGQLIYKMRFYKSKLVHVHYDSFKMVLETFGLNCGVFLSFHTDRRDGTVSGFQVDGGSYFYAPVDFMRKKPAEK</sequence>
<dbReference type="InterPro" id="IPR012338">
    <property type="entry name" value="Beta-lactam/transpept-like"/>
</dbReference>
<feature type="domain" description="Peptidase S12 Pab87-related C-terminal" evidence="4">
    <location>
        <begin position="973"/>
        <end position="1058"/>
    </location>
</feature>
<dbReference type="AlphaFoldDB" id="A0A9P6RLW8"/>
<dbReference type="Pfam" id="PF00144">
    <property type="entry name" value="Beta-lactamase"/>
    <property type="match status" value="1"/>
</dbReference>
<dbReference type="EMBL" id="JAAAIP010000273">
    <property type="protein sequence ID" value="KAG0320655.1"/>
    <property type="molecule type" value="Genomic_DNA"/>
</dbReference>
<evidence type="ECO:0000256" key="2">
    <source>
        <dbReference type="SAM" id="MobiDB-lite"/>
    </source>
</evidence>
<organism evidence="5 6">
    <name type="scientific">Dissophora globulifera</name>
    <dbReference type="NCBI Taxonomy" id="979702"/>
    <lineage>
        <taxon>Eukaryota</taxon>
        <taxon>Fungi</taxon>
        <taxon>Fungi incertae sedis</taxon>
        <taxon>Mucoromycota</taxon>
        <taxon>Mortierellomycotina</taxon>
        <taxon>Mortierellomycetes</taxon>
        <taxon>Mortierellales</taxon>
        <taxon>Mortierellaceae</taxon>
        <taxon>Dissophora</taxon>
    </lineage>
</organism>
<dbReference type="Gene3D" id="3.40.710.10">
    <property type="entry name" value="DD-peptidase/beta-lactamase superfamily"/>
    <property type="match status" value="1"/>
</dbReference>
<evidence type="ECO:0000313" key="6">
    <source>
        <dbReference type="Proteomes" id="UP000738325"/>
    </source>
</evidence>
<evidence type="ECO:0000313" key="5">
    <source>
        <dbReference type="EMBL" id="KAG0320655.1"/>
    </source>
</evidence>
<dbReference type="InterPro" id="IPR032675">
    <property type="entry name" value="LRR_dom_sf"/>
</dbReference>
<evidence type="ECO:0000256" key="1">
    <source>
        <dbReference type="ARBA" id="ARBA00038215"/>
    </source>
</evidence>
<reference evidence="5" key="1">
    <citation type="journal article" date="2020" name="Fungal Divers.">
        <title>Resolving the Mortierellaceae phylogeny through synthesis of multi-gene phylogenetics and phylogenomics.</title>
        <authorList>
            <person name="Vandepol N."/>
            <person name="Liber J."/>
            <person name="Desiro A."/>
            <person name="Na H."/>
            <person name="Kennedy M."/>
            <person name="Barry K."/>
            <person name="Grigoriev I.V."/>
            <person name="Miller A.N."/>
            <person name="O'Donnell K."/>
            <person name="Stajich J.E."/>
            <person name="Bonito G."/>
        </authorList>
    </citation>
    <scope>NUCLEOTIDE SEQUENCE</scope>
    <source>
        <strain evidence="5">REB-010B</strain>
    </source>
</reference>
<feature type="region of interest" description="Disordered" evidence="2">
    <location>
        <begin position="1"/>
        <end position="22"/>
    </location>
</feature>
<feature type="domain" description="Beta-lactamase-related" evidence="3">
    <location>
        <begin position="593"/>
        <end position="927"/>
    </location>
</feature>
<evidence type="ECO:0000259" key="3">
    <source>
        <dbReference type="Pfam" id="PF00144"/>
    </source>
</evidence>
<dbReference type="OrthoDB" id="2307600at2759"/>
<comment type="similarity">
    <text evidence="1">Belongs to the peptidase S12 family.</text>
</comment>
<dbReference type="Proteomes" id="UP000738325">
    <property type="component" value="Unassembled WGS sequence"/>
</dbReference>
<dbReference type="Gene3D" id="2.40.128.600">
    <property type="match status" value="1"/>
</dbReference>
<dbReference type="PANTHER" id="PTHR46825:SF15">
    <property type="entry name" value="BETA-LACTAMASE-RELATED DOMAIN-CONTAINING PROTEIN"/>
    <property type="match status" value="1"/>
</dbReference>
<name>A0A9P6RLW8_9FUNG</name>
<gene>
    <name evidence="5" type="ORF">BGZ99_004374</name>
</gene>
<dbReference type="Gene3D" id="3.80.10.10">
    <property type="entry name" value="Ribonuclease Inhibitor"/>
    <property type="match status" value="1"/>
</dbReference>
<dbReference type="InterPro" id="IPR001466">
    <property type="entry name" value="Beta-lactam-related"/>
</dbReference>
<keyword evidence="6" id="KW-1185">Reference proteome</keyword>
<dbReference type="SUPFAM" id="SSF56601">
    <property type="entry name" value="beta-lactamase/transpeptidase-like"/>
    <property type="match status" value="1"/>
</dbReference>
<accession>A0A9P6RLW8</accession>
<dbReference type="SUPFAM" id="SSF52047">
    <property type="entry name" value="RNI-like"/>
    <property type="match status" value="1"/>
</dbReference>
<dbReference type="InterPro" id="IPR021860">
    <property type="entry name" value="Peptidase_S12_Pab87-rel_C"/>
</dbReference>
<comment type="caution">
    <text evidence="5">The sequence shown here is derived from an EMBL/GenBank/DDBJ whole genome shotgun (WGS) entry which is preliminary data.</text>
</comment>
<dbReference type="PANTHER" id="PTHR46825">
    <property type="entry name" value="D-ALANYL-D-ALANINE-CARBOXYPEPTIDASE/ENDOPEPTIDASE AMPH"/>
    <property type="match status" value="1"/>
</dbReference>
<protein>
    <submittedName>
        <fullName evidence="5">Uncharacterized protein</fullName>
    </submittedName>
</protein>
<proteinExistence type="inferred from homology"/>
<dbReference type="InterPro" id="IPR050491">
    <property type="entry name" value="AmpC-like"/>
</dbReference>
<evidence type="ECO:0000259" key="4">
    <source>
        <dbReference type="Pfam" id="PF11954"/>
    </source>
</evidence>
<dbReference type="Pfam" id="PF11954">
    <property type="entry name" value="DUF3471"/>
    <property type="match status" value="1"/>
</dbReference>